<feature type="signal peptide" evidence="1">
    <location>
        <begin position="1"/>
        <end position="24"/>
    </location>
</feature>
<dbReference type="OrthoDB" id="1367147at2"/>
<keyword evidence="1" id="KW-0732">Signal</keyword>
<evidence type="ECO:0000313" key="2">
    <source>
        <dbReference type="EMBL" id="TPG36282.1"/>
    </source>
</evidence>
<protein>
    <submittedName>
        <fullName evidence="2">Uncharacterized protein</fullName>
    </submittedName>
</protein>
<keyword evidence="3" id="KW-1185">Reference proteome</keyword>
<name>A0A502EGZ1_9FLAO</name>
<proteinExistence type="predicted"/>
<sequence length="94" mass="10384">MKKVFLGMLLMALGFGTMSLTTSSDYVAKTSINNQKEVEVAKIAFGPTYTIPWNSCCESPIFTIERDIVARGLPTTTNFIITSTTSTTVTYRIF</sequence>
<comment type="caution">
    <text evidence="2">The sequence shown here is derived from an EMBL/GenBank/DDBJ whole genome shotgun (WGS) entry which is preliminary data.</text>
</comment>
<dbReference type="Proteomes" id="UP000319700">
    <property type="component" value="Unassembled WGS sequence"/>
</dbReference>
<gene>
    <name evidence="2" type="ORF">EAH81_19610</name>
</gene>
<organism evidence="2 3">
    <name type="scientific">Flavobacterium pectinovorum</name>
    <dbReference type="NCBI Taxonomy" id="29533"/>
    <lineage>
        <taxon>Bacteria</taxon>
        <taxon>Pseudomonadati</taxon>
        <taxon>Bacteroidota</taxon>
        <taxon>Flavobacteriia</taxon>
        <taxon>Flavobacteriales</taxon>
        <taxon>Flavobacteriaceae</taxon>
        <taxon>Flavobacterium</taxon>
    </lineage>
</organism>
<dbReference type="AlphaFoldDB" id="A0A502EGZ1"/>
<evidence type="ECO:0000256" key="1">
    <source>
        <dbReference type="SAM" id="SignalP"/>
    </source>
</evidence>
<reference evidence="2 3" key="1">
    <citation type="journal article" date="2019" name="Environ. Microbiol.">
        <title>Species interactions and distinct microbial communities in high Arctic permafrost affected cryosols are associated with the CH4 and CO2 gas fluxes.</title>
        <authorList>
            <person name="Altshuler I."/>
            <person name="Hamel J."/>
            <person name="Turney S."/>
            <person name="Magnuson E."/>
            <person name="Levesque R."/>
            <person name="Greer C."/>
            <person name="Whyte L.G."/>
        </authorList>
    </citation>
    <scope>NUCLEOTIDE SEQUENCE [LARGE SCALE GENOMIC DNA]</scope>
    <source>
        <strain evidence="2 3">42</strain>
    </source>
</reference>
<evidence type="ECO:0000313" key="3">
    <source>
        <dbReference type="Proteomes" id="UP000319700"/>
    </source>
</evidence>
<dbReference type="RefSeq" id="WP_140510225.1">
    <property type="nucleotide sequence ID" value="NZ_RCZH01000014.1"/>
</dbReference>
<accession>A0A502EGZ1</accession>
<feature type="chain" id="PRO_5021457966" evidence="1">
    <location>
        <begin position="25"/>
        <end position="94"/>
    </location>
</feature>
<dbReference type="EMBL" id="RCZH01000014">
    <property type="protein sequence ID" value="TPG36282.1"/>
    <property type="molecule type" value="Genomic_DNA"/>
</dbReference>